<sequence length="149" mass="17104">MPSNAQIDPLLTELFERSPLPPLEPGKTVYSTSLQTRIKSLQTTPAVKAALNLANDDIKGCHDIVEKMQGESTADCLHAILHRREGDYWNSNWWWSRIQHPLFPSTRQCKTFVNACEKSTPGSEEDGELREQQWQEMKRVVRWVVDNKA</sequence>
<comment type="caution">
    <text evidence="1">The sequence shown here is derived from an EMBL/GenBank/DDBJ whole genome shotgun (WGS) entry which is preliminary data.</text>
</comment>
<dbReference type="Proteomes" id="UP000812966">
    <property type="component" value="Unassembled WGS sequence"/>
</dbReference>
<protein>
    <submittedName>
        <fullName evidence="1">Uncharacterized protein</fullName>
    </submittedName>
</protein>
<dbReference type="EMBL" id="JABELV010000391">
    <property type="protein sequence ID" value="KAG7527234.1"/>
    <property type="molecule type" value="Genomic_DNA"/>
</dbReference>
<keyword evidence="2" id="KW-1185">Reference proteome</keyword>
<accession>A0A8K0JE21</accession>
<dbReference type="AlphaFoldDB" id="A0A8K0JE21"/>
<gene>
    <name evidence="1" type="ORF">FFLO_07137</name>
</gene>
<dbReference type="OrthoDB" id="2306919at2759"/>
<organism evidence="1 2">
    <name type="scientific">Filobasidium floriforme</name>
    <dbReference type="NCBI Taxonomy" id="5210"/>
    <lineage>
        <taxon>Eukaryota</taxon>
        <taxon>Fungi</taxon>
        <taxon>Dikarya</taxon>
        <taxon>Basidiomycota</taxon>
        <taxon>Agaricomycotina</taxon>
        <taxon>Tremellomycetes</taxon>
        <taxon>Filobasidiales</taxon>
        <taxon>Filobasidiaceae</taxon>
        <taxon>Filobasidium</taxon>
    </lineage>
</organism>
<evidence type="ECO:0000313" key="2">
    <source>
        <dbReference type="Proteomes" id="UP000812966"/>
    </source>
</evidence>
<evidence type="ECO:0000313" key="1">
    <source>
        <dbReference type="EMBL" id="KAG7527234.1"/>
    </source>
</evidence>
<name>A0A8K0JE21_9TREE</name>
<proteinExistence type="predicted"/>
<reference evidence="1" key="1">
    <citation type="submission" date="2020-04" db="EMBL/GenBank/DDBJ databases">
        <title>Analysis of mating type loci in Filobasidium floriforme.</title>
        <authorList>
            <person name="Nowrousian M."/>
        </authorList>
    </citation>
    <scope>NUCLEOTIDE SEQUENCE</scope>
    <source>
        <strain evidence="1">CBS 6242</strain>
    </source>
</reference>